<organism evidence="11">
    <name type="scientific">Taenia asiatica</name>
    <name type="common">Asian tapeworm</name>
    <dbReference type="NCBI Taxonomy" id="60517"/>
    <lineage>
        <taxon>Eukaryota</taxon>
        <taxon>Metazoa</taxon>
        <taxon>Spiralia</taxon>
        <taxon>Lophotrochozoa</taxon>
        <taxon>Platyhelminthes</taxon>
        <taxon>Cestoda</taxon>
        <taxon>Eucestoda</taxon>
        <taxon>Cyclophyllidea</taxon>
        <taxon>Taeniidae</taxon>
        <taxon>Taenia</taxon>
    </lineage>
</organism>
<dbReference type="EMBL" id="UYRS01018585">
    <property type="protein sequence ID" value="VDK38001.1"/>
    <property type="molecule type" value="Genomic_DNA"/>
</dbReference>
<dbReference type="WBParaSite" id="TASK_0000718901-mRNA-1">
    <property type="protein sequence ID" value="TASK_0000718901-mRNA-1"/>
    <property type="gene ID" value="TASK_0000718901"/>
</dbReference>
<reference evidence="9 10" key="2">
    <citation type="submission" date="2018-11" db="EMBL/GenBank/DDBJ databases">
        <authorList>
            <consortium name="Pathogen Informatics"/>
        </authorList>
    </citation>
    <scope>NUCLEOTIDE SEQUENCE [LARGE SCALE GENOMIC DNA]</scope>
</reference>
<dbReference type="AlphaFoldDB" id="A0A158R9G1"/>
<dbReference type="Proteomes" id="UP000282613">
    <property type="component" value="Unassembled WGS sequence"/>
</dbReference>
<protein>
    <submittedName>
        <fullName evidence="11">MBOAT family protein</fullName>
    </submittedName>
</protein>
<dbReference type="InterPro" id="IPR004299">
    <property type="entry name" value="MBOAT_fam"/>
</dbReference>
<keyword evidence="6" id="KW-0012">Acyltransferase</keyword>
<evidence type="ECO:0000256" key="3">
    <source>
        <dbReference type="ARBA" id="ARBA00022692"/>
    </source>
</evidence>
<evidence type="ECO:0000313" key="11">
    <source>
        <dbReference type="WBParaSite" id="TASK_0000718901-mRNA-1"/>
    </source>
</evidence>
<feature type="transmembrane region" description="Helical" evidence="7">
    <location>
        <begin position="213"/>
        <end position="232"/>
    </location>
</feature>
<dbReference type="GO" id="GO:0016020">
    <property type="term" value="C:membrane"/>
    <property type="evidence" value="ECO:0007669"/>
    <property type="project" value="UniProtKB-SubCell"/>
</dbReference>
<evidence type="ECO:0000256" key="1">
    <source>
        <dbReference type="ARBA" id="ARBA00004141"/>
    </source>
</evidence>
<evidence type="ECO:0000256" key="2">
    <source>
        <dbReference type="ARBA" id="ARBA00022679"/>
    </source>
</evidence>
<evidence type="ECO:0000313" key="10">
    <source>
        <dbReference type="Proteomes" id="UP000282613"/>
    </source>
</evidence>
<dbReference type="InterPro" id="IPR049941">
    <property type="entry name" value="LPLAT_7/PORCN-like"/>
</dbReference>
<dbReference type="PANTHER" id="PTHR13906">
    <property type="entry name" value="PORCUPINE"/>
    <property type="match status" value="1"/>
</dbReference>
<keyword evidence="2" id="KW-0808">Transferase</keyword>
<keyword evidence="3 7" id="KW-0812">Transmembrane</keyword>
<feature type="chain" id="PRO_5043135949" evidence="8">
    <location>
        <begin position="18"/>
        <end position="418"/>
    </location>
</feature>
<keyword evidence="4 7" id="KW-1133">Transmembrane helix</keyword>
<feature type="transmembrane region" description="Helical" evidence="7">
    <location>
        <begin position="306"/>
        <end position="327"/>
    </location>
</feature>
<reference evidence="11" key="1">
    <citation type="submission" date="2016-04" db="UniProtKB">
        <authorList>
            <consortium name="WormBaseParasite"/>
        </authorList>
    </citation>
    <scope>IDENTIFICATION</scope>
</reference>
<comment type="subcellular location">
    <subcellularLocation>
        <location evidence="1">Membrane</location>
        <topology evidence="1">Multi-pass membrane protein</topology>
    </subcellularLocation>
</comment>
<dbReference type="PANTHER" id="PTHR13906:SF4">
    <property type="entry name" value="LYSOPHOSPHOLIPID ACYLTRANSFERASE 6"/>
    <property type="match status" value="1"/>
</dbReference>
<evidence type="ECO:0000313" key="9">
    <source>
        <dbReference type="EMBL" id="VDK38001.1"/>
    </source>
</evidence>
<feature type="transmembrane region" description="Helical" evidence="7">
    <location>
        <begin position="364"/>
        <end position="386"/>
    </location>
</feature>
<dbReference type="OrthoDB" id="286734at2759"/>
<dbReference type="STRING" id="60517.A0A158R9G1"/>
<evidence type="ECO:0000256" key="4">
    <source>
        <dbReference type="ARBA" id="ARBA00022989"/>
    </source>
</evidence>
<keyword evidence="10" id="KW-1185">Reference proteome</keyword>
<feature type="transmembrane region" description="Helical" evidence="7">
    <location>
        <begin position="163"/>
        <end position="182"/>
    </location>
</feature>
<evidence type="ECO:0000256" key="8">
    <source>
        <dbReference type="SAM" id="SignalP"/>
    </source>
</evidence>
<accession>A0A158R9G1</accession>
<keyword evidence="8" id="KW-0732">Signal</keyword>
<gene>
    <name evidence="9" type="ORF">TASK_LOCUS7190</name>
</gene>
<sequence length="418" mass="48719">MVLVQRLTLLAANLVDGHEIIAASKKKDVDKEGPLYSNGHIPKGSITSKLTPIQKEYAVLQMPTPVEFFSYCINFQTVLAGPPLAFKDYRVYIEGTEADDKHLTTKQRAEFVGDIQQSLWSESGNTSLRTPCLWFFLPSRLFFALQIKNRDTLLQPMNEILKYFLQAVTFLIVYLCICQFFRPSFYLSEAFGRFEFFHKCFYLMFTGFTMRQHYYFAWSVCALSCLAAGLGFRGFDKHGKPDYSLVKSFNFMEAEFPRSVKELTDNWNLQTLRWLRITVFDRTPKNIAVFAVFFVSVLWHGFYPGYYLFFVSMAWFSVSGLLTFKIGRMVRKRLRPRILEWLPDTKLVWTPEGQREGTSRAYDLITRVVTYFLVNYTALAFVILSFRESIIAWSDWLFINQAPKYRITLKKLVDADEA</sequence>
<proteinExistence type="predicted"/>
<keyword evidence="5 7" id="KW-0472">Membrane</keyword>
<dbReference type="GO" id="GO:0016746">
    <property type="term" value="F:acyltransferase activity"/>
    <property type="evidence" value="ECO:0007669"/>
    <property type="project" value="UniProtKB-KW"/>
</dbReference>
<evidence type="ECO:0000256" key="6">
    <source>
        <dbReference type="ARBA" id="ARBA00023315"/>
    </source>
</evidence>
<evidence type="ECO:0000256" key="5">
    <source>
        <dbReference type="ARBA" id="ARBA00023136"/>
    </source>
</evidence>
<feature type="signal peptide" evidence="8">
    <location>
        <begin position="1"/>
        <end position="17"/>
    </location>
</feature>
<name>A0A158R9G1_TAEAS</name>
<dbReference type="Pfam" id="PF03062">
    <property type="entry name" value="MBOAT"/>
    <property type="match status" value="1"/>
</dbReference>
<evidence type="ECO:0000256" key="7">
    <source>
        <dbReference type="SAM" id="Phobius"/>
    </source>
</evidence>
<dbReference type="GO" id="GO:0030258">
    <property type="term" value="P:lipid modification"/>
    <property type="evidence" value="ECO:0007669"/>
    <property type="project" value="TreeGrafter"/>
</dbReference>